<comment type="caution">
    <text evidence="2">The sequence shown here is derived from an EMBL/GenBank/DDBJ whole genome shotgun (WGS) entry which is preliminary data.</text>
</comment>
<keyword evidence="3" id="KW-1185">Reference proteome</keyword>
<feature type="transmembrane region" description="Helical" evidence="1">
    <location>
        <begin position="126"/>
        <end position="148"/>
    </location>
</feature>
<evidence type="ECO:0000256" key="1">
    <source>
        <dbReference type="SAM" id="Phobius"/>
    </source>
</evidence>
<sequence>MERTLIYGILLFIVLFILNTKLTTIANKGMPFKLGVFFAILTLLFLAVGGINDQFGTLSFVTCILTICCIFISIVQHMVKVFNGKVDVVLMFCLLTIIFCEGYVRLDPYGSFLYLIFKKSIDVQKIEIYAIIGFIIFLSTKIFAGIFLKKDLAFLNKKNFQVKDGKGK</sequence>
<name>A0ABS6DY29_9FIRM</name>
<keyword evidence="1" id="KW-0472">Membrane</keyword>
<feature type="transmembrane region" description="Helical" evidence="1">
    <location>
        <begin position="6"/>
        <end position="22"/>
    </location>
</feature>
<evidence type="ECO:0000313" key="3">
    <source>
        <dbReference type="Proteomes" id="UP001196301"/>
    </source>
</evidence>
<organism evidence="2 3">
    <name type="scientific">Intestinibacter bartlettii</name>
    <dbReference type="NCBI Taxonomy" id="261299"/>
    <lineage>
        <taxon>Bacteria</taxon>
        <taxon>Bacillati</taxon>
        <taxon>Bacillota</taxon>
        <taxon>Clostridia</taxon>
        <taxon>Peptostreptococcales</taxon>
        <taxon>Peptostreptococcaceae</taxon>
        <taxon>Intestinibacter</taxon>
    </lineage>
</organism>
<feature type="transmembrane region" description="Helical" evidence="1">
    <location>
        <begin position="57"/>
        <end position="76"/>
    </location>
</feature>
<dbReference type="RefSeq" id="WP_216570396.1">
    <property type="nucleotide sequence ID" value="NZ_JAHLOQ010000027.1"/>
</dbReference>
<protein>
    <submittedName>
        <fullName evidence="2">Uncharacterized protein</fullName>
    </submittedName>
</protein>
<dbReference type="EMBL" id="JAHLOQ010000027">
    <property type="protein sequence ID" value="MBU5336742.1"/>
    <property type="molecule type" value="Genomic_DNA"/>
</dbReference>
<feature type="transmembrane region" description="Helical" evidence="1">
    <location>
        <begin position="88"/>
        <end position="106"/>
    </location>
</feature>
<proteinExistence type="predicted"/>
<dbReference type="Proteomes" id="UP001196301">
    <property type="component" value="Unassembled WGS sequence"/>
</dbReference>
<gene>
    <name evidence="2" type="ORF">KQI20_09855</name>
</gene>
<evidence type="ECO:0000313" key="2">
    <source>
        <dbReference type="EMBL" id="MBU5336742.1"/>
    </source>
</evidence>
<keyword evidence="1" id="KW-0812">Transmembrane</keyword>
<keyword evidence="1" id="KW-1133">Transmembrane helix</keyword>
<feature type="transmembrane region" description="Helical" evidence="1">
    <location>
        <begin position="34"/>
        <end position="51"/>
    </location>
</feature>
<reference evidence="2 3" key="1">
    <citation type="submission" date="2021-06" db="EMBL/GenBank/DDBJ databases">
        <authorList>
            <person name="Sun Q."/>
            <person name="Li D."/>
        </authorList>
    </citation>
    <scope>NUCLEOTIDE SEQUENCE [LARGE SCALE GENOMIC DNA]</scope>
    <source>
        <strain evidence="2 3">N19</strain>
    </source>
</reference>
<accession>A0ABS6DY29</accession>